<dbReference type="RefSeq" id="WP_310835959.1">
    <property type="nucleotide sequence ID" value="NZ_JAVLSM010000002.1"/>
</dbReference>
<proteinExistence type="predicted"/>
<dbReference type="AlphaFoldDB" id="A0AAE4GDT0"/>
<reference evidence="1" key="1">
    <citation type="submission" date="2023-02" db="EMBL/GenBank/DDBJ databases">
        <title>Description of Herbaspirillum huttiense subsp. nephrolepsisexaltata and Herbaspirillum huttiense subsp. lycopersicon.</title>
        <authorList>
            <person name="Poudel M."/>
            <person name="Sharma A."/>
            <person name="Goss E."/>
            <person name="Tapia J.H."/>
            <person name="Harmon C.M."/>
            <person name="Jones J.B."/>
        </authorList>
    </citation>
    <scope>NUCLEOTIDE SEQUENCE</scope>
    <source>
        <strain evidence="1">NC40101</strain>
    </source>
</reference>
<evidence type="ECO:0000313" key="1">
    <source>
        <dbReference type="EMBL" id="MDT0339331.1"/>
    </source>
</evidence>
<comment type="caution">
    <text evidence="1">The sequence shown here is derived from an EMBL/GenBank/DDBJ whole genome shotgun (WGS) entry which is preliminary data.</text>
</comment>
<organism evidence="1">
    <name type="scientific">Herbaspirillum huttiense subsp. nephrolepidis</name>
    <dbReference type="NCBI Taxonomy" id="3075126"/>
    <lineage>
        <taxon>Bacteria</taxon>
        <taxon>Pseudomonadati</taxon>
        <taxon>Pseudomonadota</taxon>
        <taxon>Betaproteobacteria</taxon>
        <taxon>Burkholderiales</taxon>
        <taxon>Oxalobacteraceae</taxon>
        <taxon>Herbaspirillum</taxon>
    </lineage>
</organism>
<gene>
    <name evidence="1" type="ORF">RJN63_21025</name>
</gene>
<dbReference type="Gene3D" id="1.10.260.40">
    <property type="entry name" value="lambda repressor-like DNA-binding domains"/>
    <property type="match status" value="1"/>
</dbReference>
<protein>
    <submittedName>
        <fullName evidence="1">Uncharacterized protein</fullName>
    </submittedName>
</protein>
<dbReference type="InterPro" id="IPR010982">
    <property type="entry name" value="Lambda_DNA-bd_dom_sf"/>
</dbReference>
<dbReference type="GO" id="GO:0003677">
    <property type="term" value="F:DNA binding"/>
    <property type="evidence" value="ECO:0007669"/>
    <property type="project" value="InterPro"/>
</dbReference>
<dbReference type="EMBL" id="JAVRAA010000012">
    <property type="protein sequence ID" value="MDT0339331.1"/>
    <property type="molecule type" value="Genomic_DNA"/>
</dbReference>
<name>A0AAE4GDT0_9BURK</name>
<sequence>MNKELSPLAQRLEFLAAGRALHGWAKSIGLPKISIENVMKGNGLSYESLAHLHRVENVRTDWLLEGRGSPFSVNACLCDESADELLDELLAERWEVDVITDESRVAIVLSQPAQVQVKDGKDSAGHQKYRDINYRLVEIVCGALGPKAIARATSFGIHRVLQIGSDMMRELERGKLGSYFLFSSPTAVIPNAVQYAQAGMLFENLAAGEQAASTPDEKALLGSYRNMSSEKRRAISQVVISMADVAQRLR</sequence>
<accession>A0AAE4GDT0</accession>